<sequence>MLGGGADGVRRTRGSSLRFLRLIRSSDVVDLGSWVSTSVLDPARLIQPTFCLTMIDGYSFPVIKPNMHIDPLTCKVAQFNSKKHMVNERKYGKPHREFVKILCTYEDIFELRKRVEAFALQYEMHASSYQRDCSCDWMLDSASGYSYNQTNGLHYELLNRYVTIIVFMIVRIELNQFLSSCGITLIMKKRRWVTQDEAYHAVKENMARGNQEKRA</sequence>
<organism evidence="1 2">
    <name type="scientific">Brassica napus</name>
    <name type="common">Rape</name>
    <dbReference type="NCBI Taxonomy" id="3708"/>
    <lineage>
        <taxon>Eukaryota</taxon>
        <taxon>Viridiplantae</taxon>
        <taxon>Streptophyta</taxon>
        <taxon>Embryophyta</taxon>
        <taxon>Tracheophyta</taxon>
        <taxon>Spermatophyta</taxon>
        <taxon>Magnoliopsida</taxon>
        <taxon>eudicotyledons</taxon>
        <taxon>Gunneridae</taxon>
        <taxon>Pentapetalae</taxon>
        <taxon>rosids</taxon>
        <taxon>malvids</taxon>
        <taxon>Brassicales</taxon>
        <taxon>Brassicaceae</taxon>
        <taxon>Brassiceae</taxon>
        <taxon>Brassica</taxon>
    </lineage>
</organism>
<dbReference type="Proteomes" id="UP000824890">
    <property type="component" value="Unassembled WGS sequence"/>
</dbReference>
<keyword evidence="2" id="KW-1185">Reference proteome</keyword>
<dbReference type="EMBL" id="JAGKQM010000001">
    <property type="protein sequence ID" value="KAH0940836.1"/>
    <property type="molecule type" value="Genomic_DNA"/>
</dbReference>
<protein>
    <submittedName>
        <fullName evidence="1">Uncharacterized protein</fullName>
    </submittedName>
</protein>
<proteinExistence type="predicted"/>
<reference evidence="1 2" key="1">
    <citation type="submission" date="2021-05" db="EMBL/GenBank/DDBJ databases">
        <title>Genome Assembly of Synthetic Allotetraploid Brassica napus Reveals Homoeologous Exchanges between Subgenomes.</title>
        <authorList>
            <person name="Davis J.T."/>
        </authorList>
    </citation>
    <scope>NUCLEOTIDE SEQUENCE [LARGE SCALE GENOMIC DNA]</scope>
    <source>
        <strain evidence="2">cv. Da-Ae</strain>
        <tissue evidence="1">Seedling</tissue>
    </source>
</reference>
<evidence type="ECO:0000313" key="2">
    <source>
        <dbReference type="Proteomes" id="UP000824890"/>
    </source>
</evidence>
<name>A0ABQ8EJM9_BRANA</name>
<accession>A0ABQ8EJM9</accession>
<gene>
    <name evidence="1" type="ORF">HID58_000473</name>
</gene>
<comment type="caution">
    <text evidence="1">The sequence shown here is derived from an EMBL/GenBank/DDBJ whole genome shotgun (WGS) entry which is preliminary data.</text>
</comment>
<evidence type="ECO:0000313" key="1">
    <source>
        <dbReference type="EMBL" id="KAH0940836.1"/>
    </source>
</evidence>